<feature type="transmembrane region" description="Helical" evidence="1">
    <location>
        <begin position="274"/>
        <end position="293"/>
    </location>
</feature>
<gene>
    <name evidence="2" type="ORF">AL538_10715</name>
</gene>
<accession>A0ABN4KY87</accession>
<dbReference type="Proteomes" id="UP000067422">
    <property type="component" value="Chromosome 1"/>
</dbReference>
<evidence type="ECO:0000313" key="3">
    <source>
        <dbReference type="Proteomes" id="UP000067422"/>
    </source>
</evidence>
<keyword evidence="1" id="KW-0472">Membrane</keyword>
<dbReference type="RefSeq" id="WP_038897737.1">
    <property type="nucleotide sequence ID" value="NZ_CP014038.2"/>
</dbReference>
<name>A0ABN4KY87_VIBHA</name>
<feature type="transmembrane region" description="Helical" evidence="1">
    <location>
        <begin position="189"/>
        <end position="213"/>
    </location>
</feature>
<keyword evidence="3" id="KW-1185">Reference proteome</keyword>
<feature type="transmembrane region" description="Helical" evidence="1">
    <location>
        <begin position="6"/>
        <end position="31"/>
    </location>
</feature>
<organism evidence="2 3">
    <name type="scientific">Vibrio harveyi</name>
    <name type="common">Beneckea harveyi</name>
    <dbReference type="NCBI Taxonomy" id="669"/>
    <lineage>
        <taxon>Bacteria</taxon>
        <taxon>Pseudomonadati</taxon>
        <taxon>Pseudomonadota</taxon>
        <taxon>Gammaproteobacteria</taxon>
        <taxon>Vibrionales</taxon>
        <taxon>Vibrionaceae</taxon>
        <taxon>Vibrio</taxon>
    </lineage>
</organism>
<sequence length="404" mass="47391">MNPKSSYISLSLSILTILFPVLSFFFNVFYYLINNRISLQSRVIIYFNVCLAMAMVAFLYYRVGDSGDVVRYALSLEYYKSSLNNGRLFPVENLYEMMYPFWYSIFYFLSKFDFSVQALNFVSAFTIYGAYFFIIHQFDKELNHPNASKSIFIKVFFLISFVAIFSGYKTLWAFSLVSVGIVLFFRSKFFGVLFFALGAGIHPVAYFPILAFFISRIFDFKLKYLLVSLLVGLLLKQVAFIFSYLTFIPFLSGKIQTYIYGDWSVYRFHDSGEYIRFLIMLLICLFIFLLSFFHKGKFSFDRTELFGFYNNFAFWYFCLAITFIDFRTIAGRLIIDGSIFFIPLFYQAYANGVLYRKRALSILLSVIWLGMIDVRTFNYANESFIVGDGFPYNLLYSPLLEFIK</sequence>
<protein>
    <recommendedName>
        <fullName evidence="4">EpsG family protein</fullName>
    </recommendedName>
</protein>
<evidence type="ECO:0000256" key="1">
    <source>
        <dbReference type="SAM" id="Phobius"/>
    </source>
</evidence>
<keyword evidence="1" id="KW-0812">Transmembrane</keyword>
<evidence type="ECO:0008006" key="4">
    <source>
        <dbReference type="Google" id="ProtNLM"/>
    </source>
</evidence>
<keyword evidence="1" id="KW-1133">Transmembrane helix</keyword>
<feature type="transmembrane region" description="Helical" evidence="1">
    <location>
        <begin position="305"/>
        <end position="323"/>
    </location>
</feature>
<feature type="transmembrane region" description="Helical" evidence="1">
    <location>
        <begin position="225"/>
        <end position="247"/>
    </location>
</feature>
<proteinExistence type="predicted"/>
<feature type="transmembrane region" description="Helical" evidence="1">
    <location>
        <begin position="114"/>
        <end position="134"/>
    </location>
</feature>
<dbReference type="EMBL" id="CP014038">
    <property type="protein sequence ID" value="AMF98142.1"/>
    <property type="molecule type" value="Genomic_DNA"/>
</dbReference>
<feature type="transmembrane region" description="Helical" evidence="1">
    <location>
        <begin position="43"/>
        <end position="61"/>
    </location>
</feature>
<reference evidence="2" key="1">
    <citation type="submission" date="2018-01" db="EMBL/GenBank/DDBJ databases">
        <title>FDA dAtabase for Regulatory Grade micrObial Sequences (FDA-ARGOS): Supporting development and validation of Infectious Disease Dx tests.</title>
        <authorList>
            <person name="Hoffmann M."/>
            <person name="Allard M."/>
            <person name="Evans P."/>
            <person name="Brown E."/>
            <person name="Tallon L."/>
            <person name="Sadzewicz L."/>
            <person name="Sengamalay N."/>
            <person name="Ott S."/>
            <person name="Godinez A."/>
            <person name="Nagaraj S."/>
            <person name="Vyas G."/>
            <person name="Aluvathingal J."/>
            <person name="Nadendla S."/>
            <person name="Geyer C."/>
            <person name="Sichtig H."/>
        </authorList>
    </citation>
    <scope>NUCLEOTIDE SEQUENCE</scope>
    <source>
        <strain evidence="2">FDAARGOS_107</strain>
    </source>
</reference>
<feature type="transmembrane region" description="Helical" evidence="1">
    <location>
        <begin position="329"/>
        <end position="346"/>
    </location>
</feature>
<feature type="transmembrane region" description="Helical" evidence="1">
    <location>
        <begin position="155"/>
        <end position="183"/>
    </location>
</feature>
<evidence type="ECO:0000313" key="2">
    <source>
        <dbReference type="EMBL" id="AMF98142.1"/>
    </source>
</evidence>